<gene>
    <name evidence="4" type="ORF">BE18_14085</name>
</gene>
<keyword evidence="1" id="KW-0175">Coiled coil</keyword>
<evidence type="ECO:0000256" key="3">
    <source>
        <dbReference type="SAM" id="Phobius"/>
    </source>
</evidence>
<feature type="coiled-coil region" evidence="1">
    <location>
        <begin position="41"/>
        <end position="79"/>
    </location>
</feature>
<feature type="compositionally biased region" description="Low complexity" evidence="2">
    <location>
        <begin position="236"/>
        <end position="248"/>
    </location>
</feature>
<reference evidence="4 5" key="1">
    <citation type="submission" date="2014-02" db="EMBL/GenBank/DDBJ databases">
        <title>The small core and large imbalanced accessory genome model reveals a collaborative survival strategy of Sorangium cellulosum strains in nature.</title>
        <authorList>
            <person name="Han K."/>
            <person name="Peng R."/>
            <person name="Blom J."/>
            <person name="Li Y.-Z."/>
        </authorList>
    </citation>
    <scope>NUCLEOTIDE SEQUENCE [LARGE SCALE GENOMIC DNA]</scope>
    <source>
        <strain evidence="4 5">So0149</strain>
    </source>
</reference>
<evidence type="ECO:0000256" key="1">
    <source>
        <dbReference type="SAM" id="Coils"/>
    </source>
</evidence>
<keyword evidence="3" id="KW-0812">Transmembrane</keyword>
<keyword evidence="3" id="KW-1133">Transmembrane helix</keyword>
<dbReference type="GO" id="GO:0003677">
    <property type="term" value="F:DNA binding"/>
    <property type="evidence" value="ECO:0007669"/>
    <property type="project" value="InterPro"/>
</dbReference>
<dbReference type="EMBL" id="JEMC01004146">
    <property type="protein sequence ID" value="KYF75431.1"/>
    <property type="molecule type" value="Genomic_DNA"/>
</dbReference>
<evidence type="ECO:0000313" key="5">
    <source>
        <dbReference type="Proteomes" id="UP000075515"/>
    </source>
</evidence>
<evidence type="ECO:0000313" key="4">
    <source>
        <dbReference type="EMBL" id="KYF75431.1"/>
    </source>
</evidence>
<comment type="caution">
    <text evidence="4">The sequence shown here is derived from an EMBL/GenBank/DDBJ whole genome shotgun (WGS) entry which is preliminary data.</text>
</comment>
<name>A0A150R5J4_SORCE</name>
<keyword evidence="3" id="KW-0472">Membrane</keyword>
<organism evidence="4 5">
    <name type="scientific">Sorangium cellulosum</name>
    <name type="common">Polyangium cellulosum</name>
    <dbReference type="NCBI Taxonomy" id="56"/>
    <lineage>
        <taxon>Bacteria</taxon>
        <taxon>Pseudomonadati</taxon>
        <taxon>Myxococcota</taxon>
        <taxon>Polyangia</taxon>
        <taxon>Polyangiales</taxon>
        <taxon>Polyangiaceae</taxon>
        <taxon>Sorangium</taxon>
    </lineage>
</organism>
<proteinExistence type="predicted"/>
<dbReference type="AlphaFoldDB" id="A0A150R5J4"/>
<dbReference type="InterPro" id="IPR010982">
    <property type="entry name" value="Lambda_DNA-bd_dom_sf"/>
</dbReference>
<feature type="transmembrane region" description="Helical" evidence="3">
    <location>
        <begin position="6"/>
        <end position="28"/>
    </location>
</feature>
<dbReference type="SUPFAM" id="SSF47413">
    <property type="entry name" value="lambda repressor-like DNA-binding domains"/>
    <property type="match status" value="1"/>
</dbReference>
<evidence type="ECO:0000256" key="2">
    <source>
        <dbReference type="SAM" id="MobiDB-lite"/>
    </source>
</evidence>
<sequence length="300" mass="32466">MEEILGAMWLASPLGLAMMACVAIGFAVTAREALGRERGLREAHEQRHEDEESAIVDAKEDAERELRRHKRLLDCHVDALIAAITGPRARPVPLPGRVLETFCATIPGWQRKLAESTGLVPRDLERLLRSDLPITPVLARQLEAFTGTPARYWEFLWRLHDDDRTDAEETLLIQLGEPAIKRENAARAPAAPAPTSERPGPAAVPERAPDVPPPVVAIPDLVARSPRAKLPPPPQSRLRSPLPSRASSGAEPERRAATLTSFPVQRCDGGSSTARGADWEDIEGSPLNITLPGVGSPGAA</sequence>
<dbReference type="Proteomes" id="UP000075515">
    <property type="component" value="Unassembled WGS sequence"/>
</dbReference>
<accession>A0A150R5J4</accession>
<dbReference type="Gene3D" id="1.10.260.40">
    <property type="entry name" value="lambda repressor-like DNA-binding domains"/>
    <property type="match status" value="1"/>
</dbReference>
<protein>
    <submittedName>
        <fullName evidence="4">Uncharacterized protein</fullName>
    </submittedName>
</protein>
<feature type="region of interest" description="Disordered" evidence="2">
    <location>
        <begin position="183"/>
        <end position="300"/>
    </location>
</feature>